<protein>
    <submittedName>
        <fullName evidence="1">Uncharacterized protein</fullName>
    </submittedName>
</protein>
<accession>A0AAD3XJG6</accession>
<organism evidence="1 2">
    <name type="scientific">Nepenthes gracilis</name>
    <name type="common">Slender pitcher plant</name>
    <dbReference type="NCBI Taxonomy" id="150966"/>
    <lineage>
        <taxon>Eukaryota</taxon>
        <taxon>Viridiplantae</taxon>
        <taxon>Streptophyta</taxon>
        <taxon>Embryophyta</taxon>
        <taxon>Tracheophyta</taxon>
        <taxon>Spermatophyta</taxon>
        <taxon>Magnoliopsida</taxon>
        <taxon>eudicotyledons</taxon>
        <taxon>Gunneridae</taxon>
        <taxon>Pentapetalae</taxon>
        <taxon>Caryophyllales</taxon>
        <taxon>Nepenthaceae</taxon>
        <taxon>Nepenthes</taxon>
    </lineage>
</organism>
<name>A0AAD3XJG6_NEPGR</name>
<dbReference type="AlphaFoldDB" id="A0AAD3XJG6"/>
<evidence type="ECO:0000313" key="1">
    <source>
        <dbReference type="EMBL" id="GMH06794.1"/>
    </source>
</evidence>
<comment type="caution">
    <text evidence="1">The sequence shown here is derived from an EMBL/GenBank/DDBJ whole genome shotgun (WGS) entry which is preliminary data.</text>
</comment>
<keyword evidence="2" id="KW-1185">Reference proteome</keyword>
<sequence>MKWARTNEEGLGRLKFDGSAEVSEGGRDGVAIVDVALVPQESDSRVRLVPDCFRFCRRRLIYTLFFRFFDGGFSFTDFQTYINLYRNS</sequence>
<gene>
    <name evidence="1" type="ORF">Nepgr_008634</name>
</gene>
<dbReference type="EMBL" id="BSYO01000006">
    <property type="protein sequence ID" value="GMH06794.1"/>
    <property type="molecule type" value="Genomic_DNA"/>
</dbReference>
<evidence type="ECO:0000313" key="2">
    <source>
        <dbReference type="Proteomes" id="UP001279734"/>
    </source>
</evidence>
<dbReference type="Proteomes" id="UP001279734">
    <property type="component" value="Unassembled WGS sequence"/>
</dbReference>
<proteinExistence type="predicted"/>
<reference evidence="1" key="1">
    <citation type="submission" date="2023-05" db="EMBL/GenBank/DDBJ databases">
        <title>Nepenthes gracilis genome sequencing.</title>
        <authorList>
            <person name="Fukushima K."/>
        </authorList>
    </citation>
    <scope>NUCLEOTIDE SEQUENCE</scope>
    <source>
        <strain evidence="1">SING2019-196</strain>
    </source>
</reference>